<evidence type="ECO:0000313" key="1">
    <source>
        <dbReference type="EMBL" id="WNH52413.1"/>
    </source>
</evidence>
<keyword evidence="2" id="KW-1185">Reference proteome</keyword>
<proteinExistence type="predicted"/>
<dbReference type="Proteomes" id="UP001302072">
    <property type="component" value="Chromosome"/>
</dbReference>
<organism evidence="1 2">
    <name type="scientific">Stenotrophomonas oahuensis</name>
    <dbReference type="NCBI Taxonomy" id="3003271"/>
    <lineage>
        <taxon>Bacteria</taxon>
        <taxon>Pseudomonadati</taxon>
        <taxon>Pseudomonadota</taxon>
        <taxon>Gammaproteobacteria</taxon>
        <taxon>Lysobacterales</taxon>
        <taxon>Lysobacteraceae</taxon>
        <taxon>Stenotrophomonas</taxon>
    </lineage>
</organism>
<sequence length="101" mass="11305">MRTTTLRSRISGDTFKAPASRTGDWYGSSNRASDGVCIFEAVPEYRDTNPKIDMYREGDGFTSPYLGSTNSFRTVRDALVYFETRPINGHKVAKALRSSRA</sequence>
<accession>A0ABY9YNX0</accession>
<reference evidence="1 2" key="1">
    <citation type="submission" date="2022-12" db="EMBL/GenBank/DDBJ databases">
        <title>Two new species, Stenotrophomonas aracearum and Stenotrophomonas oahuensis, isolated from Anthurium (Araceae family) in Hawaii.</title>
        <authorList>
            <person name="Chunag S.C."/>
            <person name="Dobhal S."/>
            <person name="Alvarez A."/>
            <person name="Arif M."/>
        </authorList>
    </citation>
    <scope>NUCLEOTIDE SEQUENCE [LARGE SCALE GENOMIC DNA]</scope>
    <source>
        <strain evidence="1 2">A5586</strain>
    </source>
</reference>
<evidence type="ECO:0000313" key="2">
    <source>
        <dbReference type="Proteomes" id="UP001302072"/>
    </source>
</evidence>
<protein>
    <submittedName>
        <fullName evidence="1">Uncharacterized protein</fullName>
    </submittedName>
</protein>
<dbReference type="RefSeq" id="WP_311191612.1">
    <property type="nucleotide sequence ID" value="NZ_CP115541.1"/>
</dbReference>
<gene>
    <name evidence="1" type="ORF">PDM29_19150</name>
</gene>
<name>A0ABY9YNX0_9GAMM</name>
<dbReference type="EMBL" id="CP115541">
    <property type="protein sequence ID" value="WNH52413.1"/>
    <property type="molecule type" value="Genomic_DNA"/>
</dbReference>